<dbReference type="GO" id="GO:0046872">
    <property type="term" value="F:metal ion binding"/>
    <property type="evidence" value="ECO:0007669"/>
    <property type="project" value="UniProtKB-KW"/>
</dbReference>
<feature type="compositionally biased region" description="Polar residues" evidence="13">
    <location>
        <begin position="435"/>
        <end position="445"/>
    </location>
</feature>
<dbReference type="InParanoid" id="A0A165D784"/>
<evidence type="ECO:0000256" key="9">
    <source>
        <dbReference type="ARBA" id="ARBA00022884"/>
    </source>
</evidence>
<organism evidence="14 15">
    <name type="scientific">Calocera cornea HHB12733</name>
    <dbReference type="NCBI Taxonomy" id="1353952"/>
    <lineage>
        <taxon>Eukaryota</taxon>
        <taxon>Fungi</taxon>
        <taxon>Dikarya</taxon>
        <taxon>Basidiomycota</taxon>
        <taxon>Agaricomycotina</taxon>
        <taxon>Dacrymycetes</taxon>
        <taxon>Dacrymycetales</taxon>
        <taxon>Dacrymycetaceae</taxon>
        <taxon>Calocera</taxon>
    </lineage>
</organism>
<evidence type="ECO:0000256" key="8">
    <source>
        <dbReference type="ARBA" id="ARBA00022842"/>
    </source>
</evidence>
<dbReference type="FunCoup" id="A0A165D784">
    <property type="interactions" value="150"/>
</dbReference>
<dbReference type="PANTHER" id="PTHR21404:SF3">
    <property type="entry name" value="SMALL RNA 2'-O-METHYLTRANSFERASE"/>
    <property type="match status" value="1"/>
</dbReference>
<evidence type="ECO:0000256" key="11">
    <source>
        <dbReference type="ARBA" id="ARBA00035025"/>
    </source>
</evidence>
<protein>
    <recommendedName>
        <fullName evidence="3">Small RNA 2'-O-methyltransferase</fullName>
        <ecNumber evidence="11">2.1.1.386</ecNumber>
    </recommendedName>
</protein>
<evidence type="ECO:0000256" key="1">
    <source>
        <dbReference type="ARBA" id="ARBA00001946"/>
    </source>
</evidence>
<keyword evidence="15" id="KW-1185">Reference proteome</keyword>
<evidence type="ECO:0000256" key="13">
    <source>
        <dbReference type="SAM" id="MobiDB-lite"/>
    </source>
</evidence>
<feature type="region of interest" description="Disordered" evidence="13">
    <location>
        <begin position="421"/>
        <end position="490"/>
    </location>
</feature>
<proteinExistence type="inferred from homology"/>
<keyword evidence="7" id="KW-0479">Metal-binding</keyword>
<keyword evidence="9" id="KW-0694">RNA-binding</keyword>
<keyword evidence="10" id="KW-0943">RNA-mediated gene silencing</keyword>
<dbReference type="Proteomes" id="UP000076842">
    <property type="component" value="Unassembled WGS sequence"/>
</dbReference>
<evidence type="ECO:0000256" key="2">
    <source>
        <dbReference type="ARBA" id="ARBA00009026"/>
    </source>
</evidence>
<comment type="similarity">
    <text evidence="2">Belongs to the methyltransferase superfamily. HEN1 family.</text>
</comment>
<dbReference type="InterPro" id="IPR026610">
    <property type="entry name" value="Hen1"/>
</dbReference>
<dbReference type="GO" id="GO:0001510">
    <property type="term" value="P:RNA methylation"/>
    <property type="evidence" value="ECO:0007669"/>
    <property type="project" value="InterPro"/>
</dbReference>
<reference evidence="14 15" key="1">
    <citation type="journal article" date="2016" name="Mol. Biol. Evol.">
        <title>Comparative Genomics of Early-Diverging Mushroom-Forming Fungi Provides Insights into the Origins of Lignocellulose Decay Capabilities.</title>
        <authorList>
            <person name="Nagy L.G."/>
            <person name="Riley R."/>
            <person name="Tritt A."/>
            <person name="Adam C."/>
            <person name="Daum C."/>
            <person name="Floudas D."/>
            <person name="Sun H."/>
            <person name="Yadav J.S."/>
            <person name="Pangilinan J."/>
            <person name="Larsson K.H."/>
            <person name="Matsuura K."/>
            <person name="Barry K."/>
            <person name="Labutti K."/>
            <person name="Kuo R."/>
            <person name="Ohm R.A."/>
            <person name="Bhattacharya S.S."/>
            <person name="Shirouzu T."/>
            <person name="Yoshinaga Y."/>
            <person name="Martin F.M."/>
            <person name="Grigoriev I.V."/>
            <person name="Hibbett D.S."/>
        </authorList>
    </citation>
    <scope>NUCLEOTIDE SEQUENCE [LARGE SCALE GENOMIC DNA]</scope>
    <source>
        <strain evidence="14 15">HHB12733</strain>
    </source>
</reference>
<keyword evidence="5" id="KW-0808">Transferase</keyword>
<comment type="cofactor">
    <cofactor evidence="1">
        <name>Mg(2+)</name>
        <dbReference type="ChEBI" id="CHEBI:18420"/>
    </cofactor>
</comment>
<dbReference type="SUPFAM" id="SSF53335">
    <property type="entry name" value="S-adenosyl-L-methionine-dependent methyltransferases"/>
    <property type="match status" value="1"/>
</dbReference>
<dbReference type="GO" id="GO:0003723">
    <property type="term" value="F:RNA binding"/>
    <property type="evidence" value="ECO:0007669"/>
    <property type="project" value="UniProtKB-KW"/>
</dbReference>
<name>A0A165D784_9BASI</name>
<evidence type="ECO:0000313" key="15">
    <source>
        <dbReference type="Proteomes" id="UP000076842"/>
    </source>
</evidence>
<evidence type="ECO:0000256" key="3">
    <source>
        <dbReference type="ARBA" id="ARBA00021330"/>
    </source>
</evidence>
<comment type="catalytic activity">
    <reaction evidence="12">
        <text>small RNA 3'-end nucleotide + S-adenosyl-L-methionine = small RNA 3'-end 2'-O-methylnucleotide + S-adenosyl-L-homocysteine + H(+)</text>
        <dbReference type="Rhea" id="RHEA:37887"/>
        <dbReference type="Rhea" id="RHEA-COMP:10415"/>
        <dbReference type="Rhea" id="RHEA-COMP:10416"/>
        <dbReference type="ChEBI" id="CHEBI:15378"/>
        <dbReference type="ChEBI" id="CHEBI:57856"/>
        <dbReference type="ChEBI" id="CHEBI:59789"/>
        <dbReference type="ChEBI" id="CHEBI:74896"/>
        <dbReference type="ChEBI" id="CHEBI:74898"/>
        <dbReference type="EC" id="2.1.1.386"/>
    </reaction>
</comment>
<accession>A0A165D784</accession>
<dbReference type="OrthoDB" id="2154311at2759"/>
<keyword evidence="4" id="KW-0489">Methyltransferase</keyword>
<evidence type="ECO:0000256" key="4">
    <source>
        <dbReference type="ARBA" id="ARBA00022603"/>
    </source>
</evidence>
<evidence type="ECO:0000313" key="14">
    <source>
        <dbReference type="EMBL" id="KZT52211.1"/>
    </source>
</evidence>
<dbReference type="EC" id="2.1.1.386" evidence="11"/>
<gene>
    <name evidence="14" type="ORF">CALCODRAFT_441923</name>
</gene>
<dbReference type="PANTHER" id="PTHR21404">
    <property type="entry name" value="HEN1"/>
    <property type="match status" value="1"/>
</dbReference>
<dbReference type="GO" id="GO:0090486">
    <property type="term" value="F:small RNA 2'-O-methyltransferase activity"/>
    <property type="evidence" value="ECO:0007669"/>
    <property type="project" value="UniProtKB-EC"/>
</dbReference>
<feature type="compositionally biased region" description="Polar residues" evidence="13">
    <location>
        <begin position="481"/>
        <end position="490"/>
    </location>
</feature>
<dbReference type="AlphaFoldDB" id="A0A165D784"/>
<dbReference type="EMBL" id="KV424074">
    <property type="protein sequence ID" value="KZT52211.1"/>
    <property type="molecule type" value="Genomic_DNA"/>
</dbReference>
<dbReference type="Pfam" id="PF13489">
    <property type="entry name" value="Methyltransf_23"/>
    <property type="match status" value="1"/>
</dbReference>
<dbReference type="Gene3D" id="3.40.50.150">
    <property type="entry name" value="Vaccinia Virus protein VP39"/>
    <property type="match status" value="1"/>
</dbReference>
<evidence type="ECO:0000256" key="12">
    <source>
        <dbReference type="ARBA" id="ARBA00048418"/>
    </source>
</evidence>
<evidence type="ECO:0000256" key="5">
    <source>
        <dbReference type="ARBA" id="ARBA00022679"/>
    </source>
</evidence>
<dbReference type="InterPro" id="IPR029063">
    <property type="entry name" value="SAM-dependent_MTases_sf"/>
</dbReference>
<dbReference type="GO" id="GO:0005634">
    <property type="term" value="C:nucleus"/>
    <property type="evidence" value="ECO:0007669"/>
    <property type="project" value="TreeGrafter"/>
</dbReference>
<evidence type="ECO:0000256" key="7">
    <source>
        <dbReference type="ARBA" id="ARBA00022723"/>
    </source>
</evidence>
<dbReference type="GO" id="GO:0030422">
    <property type="term" value="P:siRNA processing"/>
    <property type="evidence" value="ECO:0007669"/>
    <property type="project" value="TreeGrafter"/>
</dbReference>
<sequence>MDAHQSLAAAVSIPSSELVNESGLLEVHFRPFLWEERHAWVLRVLRKEQARAVLDIGCGEGSLLSTLCQPPQTLFDPAFQEIENPAYRDLYLERLAGLDIIPTELVKAERVVAPPPPAVQPAQKTWIRDPVRWNPLEVKLWQGSLDSYNPEFDSYDFMVAMEVIEHLPEDVLPHFAPMILGCYKPKCLLVTTPNFSFNVLFTKPGCVDPGAFPDPTGRTNRHFRHDDHKFEWTEDEFRQWCEDAATAFGYDVEVGGVGEPIADDPYGRPAPFASQTAVFRRKDPLSKHPRPAPSVRDIAAAPHILTACHIHEAHPSAGIRQPLHEIRRRICEALDESQYGDTTIRELWNDWKIPFMCGGSLACLLETIQEGGSDWEVKATDESRRNRTATEVIWKAFVPKVSTEPEYDHESSDVSEIDVDPYDSEEHDEKWPAPHNTSVALTESNDWGWGADTAGVPESGGWGAAQDWGTDIDDTTADDTSNSAWAQKPA</sequence>
<dbReference type="GO" id="GO:0005737">
    <property type="term" value="C:cytoplasm"/>
    <property type="evidence" value="ECO:0007669"/>
    <property type="project" value="TreeGrafter"/>
</dbReference>
<keyword evidence="6" id="KW-0949">S-adenosyl-L-methionine</keyword>
<evidence type="ECO:0000256" key="6">
    <source>
        <dbReference type="ARBA" id="ARBA00022691"/>
    </source>
</evidence>
<dbReference type="STRING" id="1353952.A0A165D784"/>
<evidence type="ECO:0000256" key="10">
    <source>
        <dbReference type="ARBA" id="ARBA00023158"/>
    </source>
</evidence>
<keyword evidence="8" id="KW-0460">Magnesium</keyword>